<dbReference type="EMBL" id="JRQD01000005">
    <property type="protein sequence ID" value="KGM06147.1"/>
    <property type="molecule type" value="Genomic_DNA"/>
</dbReference>
<evidence type="ECO:0000313" key="2">
    <source>
        <dbReference type="EMBL" id="KGM06147.1"/>
    </source>
</evidence>
<feature type="chain" id="PRO_5001959222" description="Low-complexity protein" evidence="1">
    <location>
        <begin position="31"/>
        <end position="114"/>
    </location>
</feature>
<dbReference type="AlphaFoldDB" id="A0A0A0BEP9"/>
<sequence>MAITKKTSIAIAASAAMTAGLALSPSIASAEANPFASAELSSGYMQLAEHHAEEGKCGEAKCGADKKAEEGKCGEAKCGADKKAEEGKCGEAKCGADKKAEEGKCGEAKCGGDK</sequence>
<organism evidence="2 3">
    <name type="scientific">Methylophaga thiooxydans</name>
    <dbReference type="NCBI Taxonomy" id="392484"/>
    <lineage>
        <taxon>Bacteria</taxon>
        <taxon>Pseudomonadati</taxon>
        <taxon>Pseudomonadota</taxon>
        <taxon>Gammaproteobacteria</taxon>
        <taxon>Thiotrichales</taxon>
        <taxon>Piscirickettsiaceae</taxon>
        <taxon>Methylophaga</taxon>
    </lineage>
</organism>
<accession>A0A0A0BEP9</accession>
<dbReference type="STRING" id="392484.LP43_2020"/>
<evidence type="ECO:0000256" key="1">
    <source>
        <dbReference type="SAM" id="SignalP"/>
    </source>
</evidence>
<reference evidence="2 3" key="1">
    <citation type="submission" date="2014-09" db="EMBL/GenBank/DDBJ databases">
        <authorList>
            <person name="Grob C."/>
            <person name="Taubert M."/>
            <person name="Howat A.M."/>
            <person name="Burns O.J."/>
            <person name="Dixon J.L."/>
            <person name="Chen Y."/>
            <person name="Murrell J.C."/>
        </authorList>
    </citation>
    <scope>NUCLEOTIDE SEQUENCE [LARGE SCALE GENOMIC DNA]</scope>
    <source>
        <strain evidence="2">L4</strain>
    </source>
</reference>
<protein>
    <recommendedName>
        <fullName evidence="4">Low-complexity protein</fullName>
    </recommendedName>
</protein>
<proteinExistence type="predicted"/>
<comment type="caution">
    <text evidence="2">The sequence shown here is derived from an EMBL/GenBank/DDBJ whole genome shotgun (WGS) entry which is preliminary data.</text>
</comment>
<gene>
    <name evidence="2" type="ORF">LP43_2020</name>
</gene>
<evidence type="ECO:0000313" key="3">
    <source>
        <dbReference type="Proteomes" id="UP000029999"/>
    </source>
</evidence>
<feature type="signal peptide" evidence="1">
    <location>
        <begin position="1"/>
        <end position="30"/>
    </location>
</feature>
<dbReference type="RefSeq" id="WP_036314786.1">
    <property type="nucleotide sequence ID" value="NZ_JRQD01000005.1"/>
</dbReference>
<name>A0A0A0BEP9_9GAMM</name>
<dbReference type="Proteomes" id="UP000029999">
    <property type="component" value="Unassembled WGS sequence"/>
</dbReference>
<keyword evidence="1" id="KW-0732">Signal</keyword>
<evidence type="ECO:0008006" key="4">
    <source>
        <dbReference type="Google" id="ProtNLM"/>
    </source>
</evidence>